<keyword evidence="2" id="KW-1185">Reference proteome</keyword>
<dbReference type="GeneID" id="6086891"/>
<dbReference type="EMBL" id="DS547530">
    <property type="protein sequence ID" value="EDQ98114.1"/>
    <property type="molecule type" value="Genomic_DNA"/>
</dbReference>
<proteinExistence type="predicted"/>
<dbReference type="HOGENOM" id="CLU_2910338_0_0_1"/>
<evidence type="ECO:0000313" key="2">
    <source>
        <dbReference type="Proteomes" id="UP000001194"/>
    </source>
</evidence>
<dbReference type="AlphaFoldDB" id="B0E4W8"/>
<organism evidence="2">
    <name type="scientific">Laccaria bicolor (strain S238N-H82 / ATCC MYA-4686)</name>
    <name type="common">Bicoloured deceiver</name>
    <name type="synonym">Laccaria laccata var. bicolor</name>
    <dbReference type="NCBI Taxonomy" id="486041"/>
    <lineage>
        <taxon>Eukaryota</taxon>
        <taxon>Fungi</taxon>
        <taxon>Dikarya</taxon>
        <taxon>Basidiomycota</taxon>
        <taxon>Agaricomycotina</taxon>
        <taxon>Agaricomycetes</taxon>
        <taxon>Agaricomycetidae</taxon>
        <taxon>Agaricales</taxon>
        <taxon>Agaricineae</taxon>
        <taxon>Hydnangiaceae</taxon>
        <taxon>Laccaria</taxon>
    </lineage>
</organism>
<dbReference type="InParanoid" id="B0E4W8"/>
<evidence type="ECO:0000313" key="1">
    <source>
        <dbReference type="EMBL" id="EDQ98114.1"/>
    </source>
</evidence>
<accession>B0E4W8</accession>
<protein>
    <submittedName>
        <fullName evidence="1">Predicted protein</fullName>
    </submittedName>
</protein>
<dbReference type="KEGG" id="lbc:LACBIDRAFT_310567"/>
<dbReference type="Proteomes" id="UP000001194">
    <property type="component" value="Unassembled WGS sequence"/>
</dbReference>
<dbReference type="RefSeq" id="XP_001891236.1">
    <property type="nucleotide sequence ID" value="XM_001891201.1"/>
</dbReference>
<name>B0E4W8_LACBS</name>
<dbReference type="OrthoDB" id="5553750at2759"/>
<feature type="non-terminal residue" evidence="1">
    <location>
        <position position="1"/>
    </location>
</feature>
<reference evidence="1 2" key="1">
    <citation type="journal article" date="2008" name="Nature">
        <title>The genome of Laccaria bicolor provides insights into mycorrhizal symbiosis.</title>
        <authorList>
            <person name="Martin F."/>
            <person name="Aerts A."/>
            <person name="Ahren D."/>
            <person name="Brun A."/>
            <person name="Danchin E.G.J."/>
            <person name="Duchaussoy F."/>
            <person name="Gibon J."/>
            <person name="Kohler A."/>
            <person name="Lindquist E."/>
            <person name="Pereda V."/>
            <person name="Salamov A."/>
            <person name="Shapiro H.J."/>
            <person name="Wuyts J."/>
            <person name="Blaudez D."/>
            <person name="Buee M."/>
            <person name="Brokstein P."/>
            <person name="Canbaeck B."/>
            <person name="Cohen D."/>
            <person name="Courty P.E."/>
            <person name="Coutinho P.M."/>
            <person name="Delaruelle C."/>
            <person name="Detter J.C."/>
            <person name="Deveau A."/>
            <person name="DiFazio S."/>
            <person name="Duplessis S."/>
            <person name="Fraissinet-Tachet L."/>
            <person name="Lucic E."/>
            <person name="Frey-Klett P."/>
            <person name="Fourrey C."/>
            <person name="Feussner I."/>
            <person name="Gay G."/>
            <person name="Grimwood J."/>
            <person name="Hoegger P.J."/>
            <person name="Jain P."/>
            <person name="Kilaru S."/>
            <person name="Labbe J."/>
            <person name="Lin Y.C."/>
            <person name="Legue V."/>
            <person name="Le Tacon F."/>
            <person name="Marmeisse R."/>
            <person name="Melayah D."/>
            <person name="Montanini B."/>
            <person name="Muratet M."/>
            <person name="Nehls U."/>
            <person name="Niculita-Hirzel H."/>
            <person name="Oudot-Le Secq M.P."/>
            <person name="Peter M."/>
            <person name="Quesneville H."/>
            <person name="Rajashekar B."/>
            <person name="Reich M."/>
            <person name="Rouhier N."/>
            <person name="Schmutz J."/>
            <person name="Yin T."/>
            <person name="Chalot M."/>
            <person name="Henrissat B."/>
            <person name="Kuees U."/>
            <person name="Lucas S."/>
            <person name="Van de Peer Y."/>
            <person name="Podila G.K."/>
            <person name="Polle A."/>
            <person name="Pukkila P.J."/>
            <person name="Richardson P.M."/>
            <person name="Rouze P."/>
            <person name="Sanders I.R."/>
            <person name="Stajich J.E."/>
            <person name="Tunlid A."/>
            <person name="Tuskan G."/>
            <person name="Grigoriev I.V."/>
        </authorList>
    </citation>
    <scope>NUCLEOTIDE SEQUENCE [LARGE SCALE GENOMIC DNA]</scope>
    <source>
        <strain evidence="2">S238N-H82 / ATCC MYA-4686</strain>
    </source>
</reference>
<sequence>QHPYPMTPQYFLSELASPDDLLVAVSQVDFDNALVTLVPSVTQAEMEHHTCVQHCFSQGANI</sequence>
<gene>
    <name evidence="1" type="ORF">LACBIDRAFT_310567</name>
</gene>
<dbReference type="STRING" id="486041.B0E4W8"/>